<gene>
    <name evidence="2" type="ORF">RUA4292_02478</name>
</gene>
<accession>A0A0N7LQK8</accession>
<evidence type="ECO:0000313" key="3">
    <source>
        <dbReference type="Proteomes" id="UP000050783"/>
    </source>
</evidence>
<keyword evidence="1" id="KW-0732">Signal</keyword>
<name>A0A0N7LQK8_9RHOB</name>
<organism evidence="2 3">
    <name type="scientific">Ruegeria atlantica</name>
    <dbReference type="NCBI Taxonomy" id="81569"/>
    <lineage>
        <taxon>Bacteria</taxon>
        <taxon>Pseudomonadati</taxon>
        <taxon>Pseudomonadota</taxon>
        <taxon>Alphaproteobacteria</taxon>
        <taxon>Rhodobacterales</taxon>
        <taxon>Roseobacteraceae</taxon>
        <taxon>Ruegeria</taxon>
    </lineage>
</organism>
<evidence type="ECO:0000313" key="2">
    <source>
        <dbReference type="EMBL" id="CUH48300.1"/>
    </source>
</evidence>
<sequence>MVKIRHFRGKIITMQAVVAVILTAGVAHATTDGARHPVNCATAEGDLRAIAAEKKHAEDQQAESIIAITPAGALLGLVTGTEQKRLSMLNGDYVKELDQRAAEIKSTCGVE</sequence>
<dbReference type="OrthoDB" id="7708807at2"/>
<dbReference type="GeneID" id="55493681"/>
<dbReference type="EMBL" id="CYPU01000039">
    <property type="protein sequence ID" value="CUH48300.1"/>
    <property type="molecule type" value="Genomic_DNA"/>
</dbReference>
<dbReference type="AlphaFoldDB" id="A0A0N7LQK8"/>
<dbReference type="Proteomes" id="UP000050783">
    <property type="component" value="Unassembled WGS sequence"/>
</dbReference>
<evidence type="ECO:0000256" key="1">
    <source>
        <dbReference type="SAM" id="SignalP"/>
    </source>
</evidence>
<feature type="chain" id="PRO_5006015503" evidence="1">
    <location>
        <begin position="30"/>
        <end position="111"/>
    </location>
</feature>
<reference evidence="2 3" key="1">
    <citation type="submission" date="2015-09" db="EMBL/GenBank/DDBJ databases">
        <authorList>
            <consortium name="Swine Surveillance"/>
        </authorList>
    </citation>
    <scope>NUCLEOTIDE SEQUENCE [LARGE SCALE GENOMIC DNA]</scope>
    <source>
        <strain evidence="2 3">CECT 4292</strain>
    </source>
</reference>
<dbReference type="RefSeq" id="WP_145974946.1">
    <property type="nucleotide sequence ID" value="NZ_CYPU01000039.1"/>
</dbReference>
<proteinExistence type="predicted"/>
<protein>
    <submittedName>
        <fullName evidence="2">Uncharacterized protein</fullName>
    </submittedName>
</protein>
<feature type="signal peptide" evidence="1">
    <location>
        <begin position="1"/>
        <end position="29"/>
    </location>
</feature>